<dbReference type="AlphaFoldDB" id="A0A0F9UMZ5"/>
<gene>
    <name evidence="1" type="ORF">LCGC14_0244740</name>
</gene>
<proteinExistence type="predicted"/>
<accession>A0A0F9UMZ5</accession>
<reference evidence="1" key="1">
    <citation type="journal article" date="2015" name="Nature">
        <title>Complex archaea that bridge the gap between prokaryotes and eukaryotes.</title>
        <authorList>
            <person name="Spang A."/>
            <person name="Saw J.H."/>
            <person name="Jorgensen S.L."/>
            <person name="Zaremba-Niedzwiedzka K."/>
            <person name="Martijn J."/>
            <person name="Lind A.E."/>
            <person name="van Eijk R."/>
            <person name="Schleper C."/>
            <person name="Guy L."/>
            <person name="Ettema T.J."/>
        </authorList>
    </citation>
    <scope>NUCLEOTIDE SEQUENCE</scope>
</reference>
<organism evidence="1">
    <name type="scientific">marine sediment metagenome</name>
    <dbReference type="NCBI Taxonomy" id="412755"/>
    <lineage>
        <taxon>unclassified sequences</taxon>
        <taxon>metagenomes</taxon>
        <taxon>ecological metagenomes</taxon>
    </lineage>
</organism>
<dbReference type="EMBL" id="LAZR01000125">
    <property type="protein sequence ID" value="KKN88867.1"/>
    <property type="molecule type" value="Genomic_DNA"/>
</dbReference>
<comment type="caution">
    <text evidence="1">The sequence shown here is derived from an EMBL/GenBank/DDBJ whole genome shotgun (WGS) entry which is preliminary data.</text>
</comment>
<sequence>MKFGFDIHGVLDTHPEVYAAMTQALVAAGHEVHVITGAIWTQKADDQLKEFGIAWTHFFSITTYHEEKGEIEVKWVDGKPYMDADAWNCTKAEYCRDNDIAWLIDDSPVYGKHFDDANIYVLQRDPRATERWNILGATGHR</sequence>
<name>A0A0F9UMZ5_9ZZZZ</name>
<evidence type="ECO:0000313" key="1">
    <source>
        <dbReference type="EMBL" id="KKN88867.1"/>
    </source>
</evidence>
<protein>
    <submittedName>
        <fullName evidence="1">Uncharacterized protein</fullName>
    </submittedName>
</protein>